<comment type="catalytic activity">
    <reaction evidence="1 7">
        <text>L-glutamate = D-glutamate</text>
        <dbReference type="Rhea" id="RHEA:12813"/>
        <dbReference type="ChEBI" id="CHEBI:29985"/>
        <dbReference type="ChEBI" id="CHEBI:29986"/>
        <dbReference type="EC" id="5.1.1.3"/>
    </reaction>
</comment>
<dbReference type="PROSITE" id="PS00923">
    <property type="entry name" value="ASP_GLU_RACEMASE_1"/>
    <property type="match status" value="1"/>
</dbReference>
<keyword evidence="9" id="KW-1185">Reference proteome</keyword>
<evidence type="ECO:0000256" key="4">
    <source>
        <dbReference type="ARBA" id="ARBA00022984"/>
    </source>
</evidence>
<dbReference type="NCBIfam" id="TIGR00067">
    <property type="entry name" value="glut_race"/>
    <property type="match status" value="1"/>
</dbReference>
<protein>
    <recommendedName>
        <fullName evidence="2 7">Glutamate racemase</fullName>
        <ecNumber evidence="2 7">5.1.1.3</ecNumber>
    </recommendedName>
</protein>
<keyword evidence="3 7" id="KW-0133">Cell shape</keyword>
<evidence type="ECO:0000256" key="5">
    <source>
        <dbReference type="ARBA" id="ARBA00023235"/>
    </source>
</evidence>
<dbReference type="InterPro" id="IPR001920">
    <property type="entry name" value="Asp/Glu_race"/>
</dbReference>
<feature type="active site" description="Proton donor/acceptor" evidence="7">
    <location>
        <position position="76"/>
    </location>
</feature>
<keyword evidence="4 7" id="KW-0573">Peptidoglycan synthesis</keyword>
<keyword evidence="6 7" id="KW-0961">Cell wall biogenesis/degradation</keyword>
<accession>A0ABR7GGL1</accession>
<comment type="similarity">
    <text evidence="7">Belongs to the aspartate/glutamate racemases family.</text>
</comment>
<evidence type="ECO:0000313" key="9">
    <source>
        <dbReference type="Proteomes" id="UP000643810"/>
    </source>
</evidence>
<dbReference type="HAMAP" id="MF_00258">
    <property type="entry name" value="Glu_racemase"/>
    <property type="match status" value="1"/>
</dbReference>
<dbReference type="InterPro" id="IPR004391">
    <property type="entry name" value="Glu_race"/>
</dbReference>
<feature type="binding site" evidence="7">
    <location>
        <begin position="77"/>
        <end position="78"/>
    </location>
    <ligand>
        <name>substrate</name>
    </ligand>
</feature>
<feature type="binding site" evidence="7">
    <location>
        <begin position="187"/>
        <end position="188"/>
    </location>
    <ligand>
        <name>substrate</name>
    </ligand>
</feature>
<evidence type="ECO:0000313" key="8">
    <source>
        <dbReference type="EMBL" id="MBC5686588.1"/>
    </source>
</evidence>
<dbReference type="PANTHER" id="PTHR21198">
    <property type="entry name" value="GLUTAMATE RACEMASE"/>
    <property type="match status" value="1"/>
</dbReference>
<dbReference type="GO" id="GO:0008881">
    <property type="term" value="F:glutamate racemase activity"/>
    <property type="evidence" value="ECO:0007669"/>
    <property type="project" value="UniProtKB-EC"/>
</dbReference>
<evidence type="ECO:0000256" key="1">
    <source>
        <dbReference type="ARBA" id="ARBA00001602"/>
    </source>
</evidence>
<organism evidence="8 9">
    <name type="scientific">Roseburia lenta</name>
    <dbReference type="NCBI Taxonomy" id="2763061"/>
    <lineage>
        <taxon>Bacteria</taxon>
        <taxon>Bacillati</taxon>
        <taxon>Bacillota</taxon>
        <taxon>Clostridia</taxon>
        <taxon>Lachnospirales</taxon>
        <taxon>Lachnospiraceae</taxon>
        <taxon>Roseburia</taxon>
    </lineage>
</organism>
<evidence type="ECO:0000256" key="3">
    <source>
        <dbReference type="ARBA" id="ARBA00022960"/>
    </source>
</evidence>
<evidence type="ECO:0000256" key="6">
    <source>
        <dbReference type="ARBA" id="ARBA00023316"/>
    </source>
</evidence>
<feature type="active site" description="Proton donor/acceptor" evidence="7">
    <location>
        <position position="186"/>
    </location>
</feature>
<dbReference type="PROSITE" id="PS00924">
    <property type="entry name" value="ASP_GLU_RACEMASE_2"/>
    <property type="match status" value="1"/>
</dbReference>
<comment type="caution">
    <text evidence="8">The sequence shown here is derived from an EMBL/GenBank/DDBJ whole genome shotgun (WGS) entry which is preliminary data.</text>
</comment>
<dbReference type="InterPro" id="IPR033134">
    <property type="entry name" value="Asp/Glu_racemase_AS_2"/>
</dbReference>
<dbReference type="Pfam" id="PF01177">
    <property type="entry name" value="Asp_Glu_race"/>
    <property type="match status" value="1"/>
</dbReference>
<feature type="binding site" evidence="7">
    <location>
        <begin position="13"/>
        <end position="14"/>
    </location>
    <ligand>
        <name>substrate</name>
    </ligand>
</feature>
<evidence type="ECO:0000256" key="2">
    <source>
        <dbReference type="ARBA" id="ARBA00013090"/>
    </source>
</evidence>
<proteinExistence type="inferred from homology"/>
<dbReference type="SUPFAM" id="SSF53681">
    <property type="entry name" value="Aspartate/glutamate racemase"/>
    <property type="match status" value="2"/>
</dbReference>
<reference evidence="8 9" key="1">
    <citation type="submission" date="2020-08" db="EMBL/GenBank/DDBJ databases">
        <title>Genome public.</title>
        <authorList>
            <person name="Liu C."/>
            <person name="Sun Q."/>
        </authorList>
    </citation>
    <scope>NUCLEOTIDE SEQUENCE [LARGE SCALE GENOMIC DNA]</scope>
    <source>
        <strain evidence="8 9">NSJ-9</strain>
    </source>
</reference>
<name>A0ABR7GGL1_9FIRM</name>
<comment type="function">
    <text evidence="7">Provides the (R)-glutamate required for cell wall biosynthesis.</text>
</comment>
<feature type="binding site" evidence="7">
    <location>
        <begin position="45"/>
        <end position="46"/>
    </location>
    <ligand>
        <name>substrate</name>
    </ligand>
</feature>
<dbReference type="EMBL" id="JACOPG010000003">
    <property type="protein sequence ID" value="MBC5686588.1"/>
    <property type="molecule type" value="Genomic_DNA"/>
</dbReference>
<keyword evidence="5 7" id="KW-0413">Isomerase</keyword>
<dbReference type="InterPro" id="IPR018187">
    <property type="entry name" value="Asp/Glu_racemase_AS_1"/>
</dbReference>
<dbReference type="Gene3D" id="3.40.50.1860">
    <property type="match status" value="2"/>
</dbReference>
<evidence type="ECO:0000256" key="7">
    <source>
        <dbReference type="HAMAP-Rule" id="MF_00258"/>
    </source>
</evidence>
<dbReference type="InterPro" id="IPR015942">
    <property type="entry name" value="Asp/Glu/hydantoin_racemase"/>
</dbReference>
<dbReference type="EC" id="5.1.1.3" evidence="2 7"/>
<dbReference type="Proteomes" id="UP000643810">
    <property type="component" value="Unassembled WGS sequence"/>
</dbReference>
<dbReference type="PANTHER" id="PTHR21198:SF3">
    <property type="entry name" value="GLUTAMATE RACEMASE"/>
    <property type="match status" value="1"/>
</dbReference>
<gene>
    <name evidence="7 8" type="primary">murI</name>
    <name evidence="8" type="ORF">H8R94_08270</name>
</gene>
<comment type="pathway">
    <text evidence="7">Cell wall biogenesis; peptidoglycan biosynthesis.</text>
</comment>
<sequence length="258" mass="28816">MMDKREAPIAVFDSGMGGVSVLRELIKTMPEEDFYYFGDSKNAPYGTKSTEKVRELTIAHTEDFMKMGAKGVVIACNTATSAAVRVLRLMYPELPLVGIEPAVKPAAEKYPQGNILVMATPITIREEKLHHLIEKFGGHANVMPLACPGLMDFVEAGNIDSPELYGFLRDLLEPYQKNLDAVVLGCTHYPFVRKVIERIVGDQVEIFDGGAGTAREMRRRLAVDGLLREATGRQGKIEFHNSDLTKEREDLFEKLLHY</sequence>